<dbReference type="GO" id="GO:0004650">
    <property type="term" value="F:polygalacturonase activity"/>
    <property type="evidence" value="ECO:0007669"/>
    <property type="project" value="InterPro"/>
</dbReference>
<sequence length="467" mass="51492">MKSSVFTGLFCLLPPLAFAAPQDISFIDRRGAGQFQQRACATGTDNWGNCVEADRTPITVRASANDQDDISAELMEGMKKANNGGLLHLEKGKKYIIGKKLDFSFLKDIYVKLDGELKFTDDIKYWQTNYFYYPFQKSITWVVWGGKDIKIFGTGTMNGNGQAWYDGFAGKEILDESNTYYRPILFVTDNATNVEISGIKFLNSPCWSTFMVRTKNVAFDKCRFDSASNNKNLPKNTDGFDTLNVDGFRVTNTELDVGDDCISPKPNTTNIHIENVWCNNTHGVSMGSIGQYPGTLDYITNAYIKNVTLLNGQTGARLKAWAGEKVGYGYIRNITYEDLDIRNTDQPIVLDQCYFNVKSDVCKKFPSRVNISDISFINVKGTSSGKRGTTVVNLKCSPGAECKNIKIQNVSLESPKGKGVVVCDNIAGGVGVPCVSSEEAAKKKGSSGKREAEGNDSEENEDEDEGS</sequence>
<keyword evidence="10" id="KW-0961">Cell wall biogenesis/degradation</keyword>
<evidence type="ECO:0000256" key="12">
    <source>
        <dbReference type="ARBA" id="ARBA00038933"/>
    </source>
</evidence>
<dbReference type="EMBL" id="MU007010">
    <property type="protein sequence ID" value="KAF2436409.1"/>
    <property type="molecule type" value="Genomic_DNA"/>
</dbReference>
<evidence type="ECO:0000256" key="2">
    <source>
        <dbReference type="ARBA" id="ARBA00008834"/>
    </source>
</evidence>
<dbReference type="GO" id="GO:0005576">
    <property type="term" value="C:extracellular region"/>
    <property type="evidence" value="ECO:0007669"/>
    <property type="project" value="UniProtKB-SubCell"/>
</dbReference>
<evidence type="ECO:0000256" key="5">
    <source>
        <dbReference type="ARBA" id="ARBA00022737"/>
    </source>
</evidence>
<keyword evidence="9 16" id="KW-0326">Glycosidase</keyword>
<keyword evidence="5" id="KW-0677">Repeat</keyword>
<feature type="compositionally biased region" description="Acidic residues" evidence="17">
    <location>
        <begin position="454"/>
        <end position="467"/>
    </location>
</feature>
<evidence type="ECO:0000256" key="3">
    <source>
        <dbReference type="ARBA" id="ARBA00022525"/>
    </source>
</evidence>
<evidence type="ECO:0000256" key="18">
    <source>
        <dbReference type="SAM" id="SignalP"/>
    </source>
</evidence>
<feature type="chain" id="PRO_5040431334" description="galacturonan 1,4-alpha-galacturonidase" evidence="18">
    <location>
        <begin position="20"/>
        <end position="467"/>
    </location>
</feature>
<dbReference type="InterPro" id="IPR000743">
    <property type="entry name" value="Glyco_hydro_28"/>
</dbReference>
<accession>A0A9P4P4E4</accession>
<dbReference type="GO" id="GO:0071555">
    <property type="term" value="P:cell wall organization"/>
    <property type="evidence" value="ECO:0007669"/>
    <property type="project" value="UniProtKB-KW"/>
</dbReference>
<dbReference type="PANTHER" id="PTHR31736:SF6">
    <property type="entry name" value="EXOPOLYGALACTURONASE B-RELATED"/>
    <property type="match status" value="1"/>
</dbReference>
<keyword evidence="7" id="KW-1015">Disulfide bond</keyword>
<dbReference type="EC" id="3.2.1.67" evidence="12"/>
<evidence type="ECO:0000256" key="8">
    <source>
        <dbReference type="ARBA" id="ARBA00023180"/>
    </source>
</evidence>
<dbReference type="AlphaFoldDB" id="A0A9P4P4E4"/>
<organism evidence="19 20">
    <name type="scientific">Tothia fuscella</name>
    <dbReference type="NCBI Taxonomy" id="1048955"/>
    <lineage>
        <taxon>Eukaryota</taxon>
        <taxon>Fungi</taxon>
        <taxon>Dikarya</taxon>
        <taxon>Ascomycota</taxon>
        <taxon>Pezizomycotina</taxon>
        <taxon>Dothideomycetes</taxon>
        <taxon>Pleosporomycetidae</taxon>
        <taxon>Venturiales</taxon>
        <taxon>Cylindrosympodiaceae</taxon>
        <taxon>Tothia</taxon>
    </lineage>
</organism>
<evidence type="ECO:0000256" key="6">
    <source>
        <dbReference type="ARBA" id="ARBA00022801"/>
    </source>
</evidence>
<keyword evidence="8" id="KW-0325">Glycoprotein</keyword>
<comment type="similarity">
    <text evidence="2 16">Belongs to the glycosyl hydrolase 28 family.</text>
</comment>
<evidence type="ECO:0000256" key="15">
    <source>
        <dbReference type="ARBA" id="ARBA00048766"/>
    </source>
</evidence>
<dbReference type="FunFam" id="2.160.20.10:FF:000040">
    <property type="entry name" value="Probable exopolygalacturonase B"/>
    <property type="match status" value="1"/>
</dbReference>
<comment type="function">
    <text evidence="11">Specific in hydrolyzing the terminal glycosidic bond of polygalacturonic acid and oligogalacturonates.</text>
</comment>
<evidence type="ECO:0000256" key="11">
    <source>
        <dbReference type="ARBA" id="ARBA00037312"/>
    </source>
</evidence>
<name>A0A9P4P4E4_9PEZI</name>
<feature type="signal peptide" evidence="18">
    <location>
        <begin position="1"/>
        <end position="19"/>
    </location>
</feature>
<comment type="caution">
    <text evidence="19">The sequence shown here is derived from an EMBL/GenBank/DDBJ whole genome shotgun (WGS) entry which is preliminary data.</text>
</comment>
<evidence type="ECO:0000256" key="10">
    <source>
        <dbReference type="ARBA" id="ARBA00023316"/>
    </source>
</evidence>
<protein>
    <recommendedName>
        <fullName evidence="12">galacturonan 1,4-alpha-galacturonidase</fullName>
        <ecNumber evidence="12">3.2.1.67</ecNumber>
    </recommendedName>
    <alternativeName>
        <fullName evidence="13">Galacturan 1,4-alpha-galacturonidase B</fullName>
    </alternativeName>
    <alternativeName>
        <fullName evidence="14">Poly(1,4-alpha-D-galacturonide)galacturonohydrolase B</fullName>
    </alternativeName>
</protein>
<dbReference type="Gene3D" id="2.160.20.10">
    <property type="entry name" value="Single-stranded right-handed beta-helix, Pectin lyase-like"/>
    <property type="match status" value="1"/>
</dbReference>
<keyword evidence="6 16" id="KW-0378">Hydrolase</keyword>
<dbReference type="Proteomes" id="UP000800235">
    <property type="component" value="Unassembled WGS sequence"/>
</dbReference>
<dbReference type="SUPFAM" id="SSF51126">
    <property type="entry name" value="Pectin lyase-like"/>
    <property type="match status" value="1"/>
</dbReference>
<dbReference type="InterPro" id="IPR012334">
    <property type="entry name" value="Pectin_lyas_fold"/>
</dbReference>
<feature type="region of interest" description="Disordered" evidence="17">
    <location>
        <begin position="437"/>
        <end position="467"/>
    </location>
</feature>
<keyword evidence="20" id="KW-1185">Reference proteome</keyword>
<dbReference type="PANTHER" id="PTHR31736">
    <property type="match status" value="1"/>
</dbReference>
<dbReference type="OrthoDB" id="187139at2759"/>
<evidence type="ECO:0000313" key="20">
    <source>
        <dbReference type="Proteomes" id="UP000800235"/>
    </source>
</evidence>
<dbReference type="Pfam" id="PF00295">
    <property type="entry name" value="Glyco_hydro_28"/>
    <property type="match status" value="1"/>
</dbReference>
<evidence type="ECO:0000256" key="4">
    <source>
        <dbReference type="ARBA" id="ARBA00022729"/>
    </source>
</evidence>
<evidence type="ECO:0000256" key="13">
    <source>
        <dbReference type="ARBA" id="ARBA00041473"/>
    </source>
</evidence>
<comment type="subcellular location">
    <subcellularLocation>
        <location evidence="1">Secreted</location>
    </subcellularLocation>
</comment>
<evidence type="ECO:0000256" key="16">
    <source>
        <dbReference type="RuleBase" id="RU361169"/>
    </source>
</evidence>
<dbReference type="GO" id="GO:0047911">
    <property type="term" value="F:galacturan 1,4-alpha-galacturonidase activity"/>
    <property type="evidence" value="ECO:0007669"/>
    <property type="project" value="UniProtKB-EC"/>
</dbReference>
<keyword evidence="3" id="KW-0964">Secreted</keyword>
<evidence type="ECO:0000256" key="17">
    <source>
        <dbReference type="SAM" id="MobiDB-lite"/>
    </source>
</evidence>
<evidence type="ECO:0000256" key="9">
    <source>
        <dbReference type="ARBA" id="ARBA00023295"/>
    </source>
</evidence>
<comment type="catalytic activity">
    <reaction evidence="15">
        <text>[(1-&gt;4)-alpha-D-galacturonosyl](n) + H2O = alpha-D-galacturonate + [(1-&gt;4)-alpha-D-galacturonosyl](n-1)</text>
        <dbReference type="Rhea" id="RHEA:14117"/>
        <dbReference type="Rhea" id="RHEA-COMP:14570"/>
        <dbReference type="Rhea" id="RHEA-COMP:14572"/>
        <dbReference type="ChEBI" id="CHEBI:15377"/>
        <dbReference type="ChEBI" id="CHEBI:58658"/>
        <dbReference type="ChEBI" id="CHEBI:140523"/>
        <dbReference type="EC" id="3.2.1.67"/>
    </reaction>
</comment>
<evidence type="ECO:0000256" key="1">
    <source>
        <dbReference type="ARBA" id="ARBA00004613"/>
    </source>
</evidence>
<gene>
    <name evidence="19" type="ORF">EJ08DRAFT_602313</name>
</gene>
<evidence type="ECO:0000313" key="19">
    <source>
        <dbReference type="EMBL" id="KAF2436409.1"/>
    </source>
</evidence>
<dbReference type="InterPro" id="IPR011050">
    <property type="entry name" value="Pectin_lyase_fold/virulence"/>
</dbReference>
<keyword evidence="4 18" id="KW-0732">Signal</keyword>
<reference evidence="19" key="1">
    <citation type="journal article" date="2020" name="Stud. Mycol.">
        <title>101 Dothideomycetes genomes: a test case for predicting lifestyles and emergence of pathogens.</title>
        <authorList>
            <person name="Haridas S."/>
            <person name="Albert R."/>
            <person name="Binder M."/>
            <person name="Bloem J."/>
            <person name="Labutti K."/>
            <person name="Salamov A."/>
            <person name="Andreopoulos B."/>
            <person name="Baker S."/>
            <person name="Barry K."/>
            <person name="Bills G."/>
            <person name="Bluhm B."/>
            <person name="Cannon C."/>
            <person name="Castanera R."/>
            <person name="Culley D."/>
            <person name="Daum C."/>
            <person name="Ezra D."/>
            <person name="Gonzalez J."/>
            <person name="Henrissat B."/>
            <person name="Kuo A."/>
            <person name="Liang C."/>
            <person name="Lipzen A."/>
            <person name="Lutzoni F."/>
            <person name="Magnuson J."/>
            <person name="Mondo S."/>
            <person name="Nolan M."/>
            <person name="Ohm R."/>
            <person name="Pangilinan J."/>
            <person name="Park H.-J."/>
            <person name="Ramirez L."/>
            <person name="Alfaro M."/>
            <person name="Sun H."/>
            <person name="Tritt A."/>
            <person name="Yoshinaga Y."/>
            <person name="Zwiers L.-H."/>
            <person name="Turgeon B."/>
            <person name="Goodwin S."/>
            <person name="Spatafora J."/>
            <person name="Crous P."/>
            <person name="Grigoriev I."/>
        </authorList>
    </citation>
    <scope>NUCLEOTIDE SEQUENCE</scope>
    <source>
        <strain evidence="19">CBS 130266</strain>
    </source>
</reference>
<dbReference type="GO" id="GO:0005975">
    <property type="term" value="P:carbohydrate metabolic process"/>
    <property type="evidence" value="ECO:0007669"/>
    <property type="project" value="InterPro"/>
</dbReference>
<proteinExistence type="inferred from homology"/>
<evidence type="ECO:0000256" key="14">
    <source>
        <dbReference type="ARBA" id="ARBA00042261"/>
    </source>
</evidence>
<evidence type="ECO:0000256" key="7">
    <source>
        <dbReference type="ARBA" id="ARBA00023157"/>
    </source>
</evidence>